<sequence>MTAQSPRIPLEIIELIADYSLTIGLSFVLNLSATCRYFAAYIKKPAVAVEAVKTIQALLLPASVARHLPPTAPMAFAEWLAFLRQQLTLQDVFGRLTFTGERRSPSLVDLHIPRPPVRNSEGEWIPCPSYGLLSRTAITHFLPISVRDGRFEPTRYSRTEKLEWVEREQASSGCIRNSRHRLERSDAGALYVPMKLGGQPKVSSADVRWLVVNCDIPFDRSICSATHSVASKVVEQDFRNPQIETFSGKILCGARGNDDYLYMVDPAVASLSGYFVIVYLSQDLIQQSDLFFFKRDGRLILSLGRTLEAEVNSECLELLKSRMIKRRPEELEELPENIKLVDLD</sequence>
<dbReference type="Proteomes" id="UP000591131">
    <property type="component" value="Unassembled WGS sequence"/>
</dbReference>
<proteinExistence type="predicted"/>
<evidence type="ECO:0000313" key="1">
    <source>
        <dbReference type="EMBL" id="KAF4667247.1"/>
    </source>
</evidence>
<dbReference type="EMBL" id="JAAPAO010000215">
    <property type="protein sequence ID" value="KAF4667247.1"/>
    <property type="molecule type" value="Genomic_DNA"/>
</dbReference>
<dbReference type="OrthoDB" id="426123at2759"/>
<name>A0A7J6M6U8_PERCH</name>
<evidence type="ECO:0000313" key="2">
    <source>
        <dbReference type="Proteomes" id="UP000591131"/>
    </source>
</evidence>
<dbReference type="AlphaFoldDB" id="A0A7J6M6U8"/>
<gene>
    <name evidence="1" type="ORF">FOL47_003649</name>
</gene>
<organism evidence="1 2">
    <name type="scientific">Perkinsus chesapeaki</name>
    <name type="common">Clam parasite</name>
    <name type="synonym">Perkinsus andrewsi</name>
    <dbReference type="NCBI Taxonomy" id="330153"/>
    <lineage>
        <taxon>Eukaryota</taxon>
        <taxon>Sar</taxon>
        <taxon>Alveolata</taxon>
        <taxon>Perkinsozoa</taxon>
        <taxon>Perkinsea</taxon>
        <taxon>Perkinsida</taxon>
        <taxon>Perkinsidae</taxon>
        <taxon>Perkinsus</taxon>
    </lineage>
</organism>
<reference evidence="1 2" key="1">
    <citation type="submission" date="2020-04" db="EMBL/GenBank/DDBJ databases">
        <title>Perkinsus chesapeaki whole genome sequence.</title>
        <authorList>
            <person name="Bogema D.R."/>
        </authorList>
    </citation>
    <scope>NUCLEOTIDE SEQUENCE [LARGE SCALE GENOMIC DNA]</scope>
    <source>
        <strain evidence="1">ATCC PRA-425</strain>
    </source>
</reference>
<comment type="caution">
    <text evidence="1">The sequence shown here is derived from an EMBL/GenBank/DDBJ whole genome shotgun (WGS) entry which is preliminary data.</text>
</comment>
<keyword evidence="2" id="KW-1185">Reference proteome</keyword>
<accession>A0A7J6M6U8</accession>
<protein>
    <submittedName>
        <fullName evidence="1">Uncharacterized protein</fullName>
    </submittedName>
</protein>